<keyword evidence="6" id="KW-0472">Membrane</keyword>
<feature type="compositionally biased region" description="Low complexity" evidence="8">
    <location>
        <begin position="131"/>
        <end position="142"/>
    </location>
</feature>
<dbReference type="Pfam" id="PF19566">
    <property type="entry name" value="Snx8_BAR_dom"/>
    <property type="match status" value="1"/>
</dbReference>
<evidence type="ECO:0000256" key="5">
    <source>
        <dbReference type="ARBA" id="ARBA00022927"/>
    </source>
</evidence>
<dbReference type="SUPFAM" id="SSF64268">
    <property type="entry name" value="PX domain"/>
    <property type="match status" value="1"/>
</dbReference>
<evidence type="ECO:0000256" key="1">
    <source>
        <dbReference type="ARBA" id="ARBA00004287"/>
    </source>
</evidence>
<evidence type="ECO:0000256" key="3">
    <source>
        <dbReference type="ARBA" id="ARBA00014268"/>
    </source>
</evidence>
<keyword evidence="11" id="KW-1185">Reference proteome</keyword>
<keyword evidence="7" id="KW-0175">Coiled coil</keyword>
<accession>A0ABR4NCH7</accession>
<dbReference type="SMART" id="SM00312">
    <property type="entry name" value="PX"/>
    <property type="match status" value="1"/>
</dbReference>
<dbReference type="Gene3D" id="3.30.1520.10">
    <property type="entry name" value="Phox-like domain"/>
    <property type="match status" value="1"/>
</dbReference>
<comment type="caution">
    <text evidence="10">The sequence shown here is derived from an EMBL/GenBank/DDBJ whole genome shotgun (WGS) entry which is preliminary data.</text>
</comment>
<evidence type="ECO:0000259" key="9">
    <source>
        <dbReference type="PROSITE" id="PS50195"/>
    </source>
</evidence>
<proteinExistence type="inferred from homology"/>
<comment type="similarity">
    <text evidence="2">Belongs to the sorting nexin family.</text>
</comment>
<dbReference type="InterPro" id="IPR001683">
    <property type="entry name" value="PX_dom"/>
</dbReference>
<reference evidence="10 11" key="1">
    <citation type="submission" date="2023-09" db="EMBL/GenBank/DDBJ databases">
        <title>Pangenome analysis of Batrachochytrium dendrobatidis and related Chytrids.</title>
        <authorList>
            <person name="Yacoub M.N."/>
            <person name="Stajich J.E."/>
            <person name="James T.Y."/>
        </authorList>
    </citation>
    <scope>NUCLEOTIDE SEQUENCE [LARGE SCALE GENOMIC DNA]</scope>
    <source>
        <strain evidence="10 11">JEL0888</strain>
    </source>
</reference>
<evidence type="ECO:0000256" key="7">
    <source>
        <dbReference type="SAM" id="Coils"/>
    </source>
</evidence>
<feature type="region of interest" description="Disordered" evidence="8">
    <location>
        <begin position="643"/>
        <end position="667"/>
    </location>
</feature>
<dbReference type="InterPro" id="IPR028662">
    <property type="entry name" value="SNX8/Mvp1"/>
</dbReference>
<feature type="region of interest" description="Disordered" evidence="8">
    <location>
        <begin position="126"/>
        <end position="162"/>
    </location>
</feature>
<dbReference type="Gene3D" id="1.20.1270.60">
    <property type="entry name" value="Arfaptin homology (AH) domain/BAR domain"/>
    <property type="match status" value="1"/>
</dbReference>
<feature type="domain" description="PX" evidence="9">
    <location>
        <begin position="269"/>
        <end position="378"/>
    </location>
</feature>
<feature type="region of interest" description="Disordered" evidence="8">
    <location>
        <begin position="43"/>
        <end position="89"/>
    </location>
</feature>
<gene>
    <name evidence="10" type="primary">MVP1</name>
    <name evidence="10" type="ORF">HK105_203305</name>
</gene>
<evidence type="ECO:0000256" key="8">
    <source>
        <dbReference type="SAM" id="MobiDB-lite"/>
    </source>
</evidence>
<name>A0ABR4NCH7_9FUNG</name>
<sequence>MADDQARVGGIPGATVSTGLLAGQTPDLAASILKASRVQDSLVSNPWGSDSAADLPLPLPRPSQPPLAGSAMPELGGFDPTPFGDPRAGLGAGRGVLGVDAAQQMLKTAASRLQHDPIMQKQRQIMANATSSHSLSYSSGASTPAPELADQDPWQSAQPRTSLASEFAGLAGSAVAPNPAASPFGEVLPQQNLTPIVVRPGAGEPQVGSSVTYDQDESPDAGSSPGADPSGAWPGPPIGRHVTAKASATWSDVLPRVGPHVPLPVEHFELDTIELSVAPERGGFVFKHINYVLVSKLKNSSVLRRYSDFLWLADVLSKRYPFRILPSLPPKKAVGADQVFIEKRRRSLARFMNFVVNHPVFRKDDMVFNFLIWSTDIQSFRNSQAISVEEEFNSLQLSEEMRQSVPLDVAERTKKFQGTIDFRLQQIHSQCAVMEHAAARMQETAQDYERFGAILNKIADQPDEADPDPGHASKAAAEGRHIASAFKNSSQVYQEQALSTLDGLVEGLFAHRDMLHALQELMQRKDRSISGLMIDSVTKRIQQNRAKLNELAHRHSTPRDLERLAHTIDQDQRELEFLKVRAEFIHFCVWSELLLFYRLNDRLSVLYKTHAAREALVHRKQSNIWSLLAGPITATEISFGTPMSVSTSAPPTLAHPESPHLQPRSPF</sequence>
<dbReference type="Pfam" id="PF00787">
    <property type="entry name" value="PX"/>
    <property type="match status" value="1"/>
</dbReference>
<dbReference type="InterPro" id="IPR027267">
    <property type="entry name" value="AH/BAR_dom_sf"/>
</dbReference>
<dbReference type="EMBL" id="JADGIZ020000012">
    <property type="protein sequence ID" value="KAL2917240.1"/>
    <property type="molecule type" value="Genomic_DNA"/>
</dbReference>
<dbReference type="InterPro" id="IPR036871">
    <property type="entry name" value="PX_dom_sf"/>
</dbReference>
<feature type="coiled-coil region" evidence="7">
    <location>
        <begin position="534"/>
        <end position="581"/>
    </location>
</feature>
<protein>
    <recommendedName>
        <fullName evidence="3">Sorting nexin MVP1</fullName>
    </recommendedName>
</protein>
<dbReference type="PANTHER" id="PTHR46571:SF1">
    <property type="entry name" value="SORTING NEXIN-8"/>
    <property type="match status" value="1"/>
</dbReference>
<evidence type="ECO:0000313" key="11">
    <source>
        <dbReference type="Proteomes" id="UP001527925"/>
    </source>
</evidence>
<dbReference type="InterPro" id="IPR045734">
    <property type="entry name" value="Snx8_BAR_dom"/>
</dbReference>
<comment type="subcellular location">
    <subcellularLocation>
        <location evidence="1">Membrane</location>
        <topology evidence="1">Peripheral membrane protein</topology>
        <orientation evidence="1">Cytoplasmic side</orientation>
    </subcellularLocation>
</comment>
<evidence type="ECO:0000256" key="4">
    <source>
        <dbReference type="ARBA" id="ARBA00022448"/>
    </source>
</evidence>
<evidence type="ECO:0000256" key="2">
    <source>
        <dbReference type="ARBA" id="ARBA00010883"/>
    </source>
</evidence>
<evidence type="ECO:0000313" key="10">
    <source>
        <dbReference type="EMBL" id="KAL2917240.1"/>
    </source>
</evidence>
<evidence type="ECO:0000256" key="6">
    <source>
        <dbReference type="ARBA" id="ARBA00023136"/>
    </source>
</evidence>
<dbReference type="PANTHER" id="PTHR46571">
    <property type="entry name" value="SORTING NEXIN-8"/>
    <property type="match status" value="1"/>
</dbReference>
<feature type="region of interest" description="Disordered" evidence="8">
    <location>
        <begin position="197"/>
        <end position="241"/>
    </location>
</feature>
<feature type="compositionally biased region" description="Polar residues" evidence="8">
    <location>
        <begin position="153"/>
        <end position="162"/>
    </location>
</feature>
<keyword evidence="5" id="KW-0653">Protein transport</keyword>
<organism evidence="10 11">
    <name type="scientific">Polyrhizophydium stewartii</name>
    <dbReference type="NCBI Taxonomy" id="2732419"/>
    <lineage>
        <taxon>Eukaryota</taxon>
        <taxon>Fungi</taxon>
        <taxon>Fungi incertae sedis</taxon>
        <taxon>Chytridiomycota</taxon>
        <taxon>Chytridiomycota incertae sedis</taxon>
        <taxon>Chytridiomycetes</taxon>
        <taxon>Rhizophydiales</taxon>
        <taxon>Rhizophydiales incertae sedis</taxon>
        <taxon>Polyrhizophydium</taxon>
    </lineage>
</organism>
<dbReference type="PROSITE" id="PS50195">
    <property type="entry name" value="PX"/>
    <property type="match status" value="1"/>
</dbReference>
<dbReference type="Proteomes" id="UP001527925">
    <property type="component" value="Unassembled WGS sequence"/>
</dbReference>
<keyword evidence="4" id="KW-0813">Transport</keyword>